<keyword evidence="1" id="KW-1133">Transmembrane helix</keyword>
<feature type="transmembrane region" description="Helical" evidence="1">
    <location>
        <begin position="176"/>
        <end position="195"/>
    </location>
</feature>
<evidence type="ECO:0000313" key="2">
    <source>
        <dbReference type="EMBL" id="AGL86645.1"/>
    </source>
</evidence>
<proteinExistence type="predicted"/>
<protein>
    <submittedName>
        <fullName evidence="2">Benzoate membrane transport protein BenE</fullName>
    </submittedName>
</protein>
<dbReference type="PANTHER" id="PTHR30199">
    <property type="entry name" value="MFS FAMILY TRANSPORTER, PREDICTED SUBSTRATE BENZOATE"/>
    <property type="match status" value="1"/>
</dbReference>
<dbReference type="Proteomes" id="UP000013940">
    <property type="component" value="Chromosome"/>
</dbReference>
<dbReference type="HOGENOM" id="CLU_041268_2_0_6"/>
<dbReference type="GO" id="GO:0005886">
    <property type="term" value="C:plasma membrane"/>
    <property type="evidence" value="ECO:0007669"/>
    <property type="project" value="TreeGrafter"/>
</dbReference>
<evidence type="ECO:0000313" key="3">
    <source>
        <dbReference type="Proteomes" id="UP000013940"/>
    </source>
</evidence>
<accession>A0A2C9ESN4</accession>
<feature type="transmembrane region" description="Helical" evidence="1">
    <location>
        <begin position="53"/>
        <end position="71"/>
    </location>
</feature>
<name>A0A2C9ESN4_PSEPH</name>
<feature type="transmembrane region" description="Helical" evidence="1">
    <location>
        <begin position="327"/>
        <end position="349"/>
    </location>
</feature>
<dbReference type="KEGG" id="pprc:PFLCHA0_c48950"/>
<feature type="transmembrane region" description="Helical" evidence="1">
    <location>
        <begin position="296"/>
        <end position="321"/>
    </location>
</feature>
<dbReference type="NCBIfam" id="TIGR00843">
    <property type="entry name" value="benE"/>
    <property type="match status" value="1"/>
</dbReference>
<dbReference type="InterPro" id="IPR004711">
    <property type="entry name" value="Benzoate_Transporter"/>
</dbReference>
<feature type="transmembrane region" description="Helical" evidence="1">
    <location>
        <begin position="20"/>
        <end position="41"/>
    </location>
</feature>
<dbReference type="Pfam" id="PF03594">
    <property type="entry name" value="BenE"/>
    <property type="match status" value="1"/>
</dbReference>
<keyword evidence="1" id="KW-0472">Membrane</keyword>
<dbReference type="eggNOG" id="COG3135">
    <property type="taxonomic scope" value="Bacteria"/>
</dbReference>
<sequence>MPSRDAMHSLSKDLSLSAVIAGLIAVIISYAGPLIIVFQAAREAHLPSDQVSSWIWAISIGSGLTGLLLSWRLKVPVITAWSTPGAALLVSMLPTVSLPQAIGAYIVASLLIALVGLSGAFDKLMSRLPKAIAAAMLAGILFRFGAGLFTSVSLQPALVLAMIAAYLLGKRLSPRYAILAVLLVGCAMAAGLGELNGGAITLAVAQPIFIAPEWSWHAIINIGLPLALVTLTGQYVPGMAVMRSAGYNTPARSIISWTAITSALLAPFGSHGINLAAITAAICTGREAHEDKDKRYIAGIACGLFYILMGIFGATLASVFAALPKELIAALAGLALFGAISAGLSGAMADEKQREAALITFLVTASGMSFLGLAAAFWGLIFGLVAHFALNHTRHKPSLAQASAPR</sequence>
<dbReference type="EMBL" id="CP003190">
    <property type="protein sequence ID" value="AGL86645.1"/>
    <property type="molecule type" value="Genomic_DNA"/>
</dbReference>
<keyword evidence="1" id="KW-0812">Transmembrane</keyword>
<feature type="transmembrane region" description="Helical" evidence="1">
    <location>
        <begin position="215"/>
        <end position="236"/>
    </location>
</feature>
<reference evidence="3" key="1">
    <citation type="journal article" date="2014" name="Genome Announc.">
        <title>Full-genome sequence of the plant growth-promoting bacterium Pseudomonas protegens CHA0.</title>
        <authorList>
            <person name="Jousset A."/>
            <person name="Schuldes J."/>
            <person name="Keel C."/>
            <person name="Maurhofer M."/>
            <person name="Daniel R."/>
            <person name="Scheu S."/>
            <person name="Thuermer A."/>
        </authorList>
    </citation>
    <scope>NUCLEOTIDE SEQUENCE [LARGE SCALE GENOMIC DNA]</scope>
    <source>
        <strain evidence="3">DSM 19095 / LMG 27888 / CFBP 6595 / CHA0</strain>
    </source>
</reference>
<dbReference type="PANTHER" id="PTHR30199:SF0">
    <property type="entry name" value="INNER MEMBRANE PROTEIN YDCO"/>
    <property type="match status" value="1"/>
</dbReference>
<dbReference type="GO" id="GO:0042925">
    <property type="term" value="F:benzoate transmembrane transporter activity"/>
    <property type="evidence" value="ECO:0007669"/>
    <property type="project" value="InterPro"/>
</dbReference>
<feature type="transmembrane region" description="Helical" evidence="1">
    <location>
        <begin position="102"/>
        <end position="121"/>
    </location>
</feature>
<organism evidence="2 3">
    <name type="scientific">Pseudomonas protegens (strain DSM 19095 / LMG 27888 / CFBP 6595 / CHA0)</name>
    <dbReference type="NCBI Taxonomy" id="1124983"/>
    <lineage>
        <taxon>Bacteria</taxon>
        <taxon>Pseudomonadati</taxon>
        <taxon>Pseudomonadota</taxon>
        <taxon>Gammaproteobacteria</taxon>
        <taxon>Pseudomonadales</taxon>
        <taxon>Pseudomonadaceae</taxon>
        <taxon>Pseudomonas</taxon>
    </lineage>
</organism>
<dbReference type="AlphaFoldDB" id="A0A2C9ESN4"/>
<gene>
    <name evidence="2" type="primary">benE2</name>
    <name evidence="2" type="ORF">PFLCHA0_c48950</name>
</gene>
<feature type="transmembrane region" description="Helical" evidence="1">
    <location>
        <begin position="356"/>
        <end position="389"/>
    </location>
</feature>
<evidence type="ECO:0000256" key="1">
    <source>
        <dbReference type="SAM" id="Phobius"/>
    </source>
</evidence>